<dbReference type="Proteomes" id="UP000887565">
    <property type="component" value="Unplaced"/>
</dbReference>
<evidence type="ECO:0000313" key="5">
    <source>
        <dbReference type="WBParaSite" id="nRc.2.0.1.t25264-RA"/>
    </source>
</evidence>
<dbReference type="GO" id="GO:0055088">
    <property type="term" value="P:lipid homeostasis"/>
    <property type="evidence" value="ECO:0007669"/>
    <property type="project" value="TreeGrafter"/>
</dbReference>
<dbReference type="GO" id="GO:0016020">
    <property type="term" value="C:membrane"/>
    <property type="evidence" value="ECO:0007669"/>
    <property type="project" value="TreeGrafter"/>
</dbReference>
<dbReference type="PANTHER" id="PTHR12406:SF7">
    <property type="entry name" value="PATATIN-LIKE PHOSPHOLIPASE DOMAIN-CONTAINING PROTEIN 4"/>
    <property type="match status" value="1"/>
</dbReference>
<protein>
    <submittedName>
        <fullName evidence="5">PNPLA domain-containing protein</fullName>
    </submittedName>
</protein>
<dbReference type="Gene3D" id="3.40.1090.10">
    <property type="entry name" value="Cytosolic phospholipase A2 catalytic domain"/>
    <property type="match status" value="1"/>
</dbReference>
<dbReference type="GO" id="GO:0005737">
    <property type="term" value="C:cytoplasm"/>
    <property type="evidence" value="ECO:0007669"/>
    <property type="project" value="TreeGrafter"/>
</dbReference>
<feature type="active site" description="Nucleophile" evidence="2">
    <location>
        <position position="69"/>
    </location>
</feature>
<dbReference type="Pfam" id="PF01734">
    <property type="entry name" value="Patatin"/>
    <property type="match status" value="1"/>
</dbReference>
<evidence type="ECO:0000259" key="3">
    <source>
        <dbReference type="PROSITE" id="PS51635"/>
    </source>
</evidence>
<dbReference type="InterPro" id="IPR002641">
    <property type="entry name" value="PNPLA_dom"/>
</dbReference>
<dbReference type="GO" id="GO:0019433">
    <property type="term" value="P:triglyceride catabolic process"/>
    <property type="evidence" value="ECO:0007669"/>
    <property type="project" value="TreeGrafter"/>
</dbReference>
<keyword evidence="2" id="KW-0378">Hydrolase</keyword>
<accession>A0A915JG72</accession>
<dbReference type="PROSITE" id="PS51635">
    <property type="entry name" value="PNPLA"/>
    <property type="match status" value="1"/>
</dbReference>
<evidence type="ECO:0000313" key="4">
    <source>
        <dbReference type="Proteomes" id="UP000887565"/>
    </source>
</evidence>
<proteinExistence type="predicted"/>
<reference evidence="5" key="1">
    <citation type="submission" date="2022-11" db="UniProtKB">
        <authorList>
            <consortium name="WormBaseParasite"/>
        </authorList>
    </citation>
    <scope>IDENTIFICATION</scope>
</reference>
<dbReference type="InterPro" id="IPR016035">
    <property type="entry name" value="Acyl_Trfase/lysoPLipase"/>
</dbReference>
<evidence type="ECO:0000256" key="2">
    <source>
        <dbReference type="PROSITE-ProRule" id="PRU01161"/>
    </source>
</evidence>
<feature type="domain" description="PNPLA" evidence="3">
    <location>
        <begin position="31"/>
        <end position="180"/>
    </location>
</feature>
<dbReference type="SUPFAM" id="SSF52151">
    <property type="entry name" value="FabD/lysophospholipase-like"/>
    <property type="match status" value="1"/>
</dbReference>
<keyword evidence="2" id="KW-0442">Lipid degradation</keyword>
<feature type="active site" description="Proton acceptor" evidence="2">
    <location>
        <position position="167"/>
    </location>
</feature>
<feature type="short sequence motif" description="GXSXG" evidence="2">
    <location>
        <begin position="67"/>
        <end position="71"/>
    </location>
</feature>
<dbReference type="AlphaFoldDB" id="A0A915JG72"/>
<dbReference type="InterPro" id="IPR033562">
    <property type="entry name" value="PLPL"/>
</dbReference>
<name>A0A915JG72_ROMCU</name>
<keyword evidence="1 2" id="KW-0443">Lipid metabolism</keyword>
<dbReference type="GO" id="GO:0004806">
    <property type="term" value="F:triacylglycerol lipase activity"/>
    <property type="evidence" value="ECO:0007669"/>
    <property type="project" value="TreeGrafter"/>
</dbReference>
<dbReference type="PANTHER" id="PTHR12406">
    <property type="entry name" value="CALCIUM-INDEPENDENT PHOSPHOLIPASE A2 IPLA2 -RELATED"/>
    <property type="match status" value="1"/>
</dbReference>
<sequence length="430" mass="48699">MQAALQKRKQRTLAEDKKDKATTLKLDKVALSFCGCGFLGIYHLGSASCFRKHATRFLRDSVACVAGASMGSVAAALVICCPEKNEDARKILLQVAEKVNTLTLGALTPGFSIISQLGRIVNDLLPDSAHEIASRNLFISVTLKRTKQNRLISLFPSRDYLIKECIDGGFTDNVPKIENARTIVISPFCSNVDICPKDLPSVFDWTVTLGKQQFKVSYHNIIRGARAIFPPSCDVLDGYYRLGYTNTMKYLLDHGAIVGEPINDFSMLVFIAIIYSPSKEWDSWNFHTKSKPRSMVDSQIEHYRQKLKVDALKQAEPTQEVDYFQDIAPECKGNKKIIVRKKEDNTNIVEPRRDLFTVKQDVDIRVNRGVELGELDDTEAPTTNFDHSWDVDEENIDIDGTLKEIKNRERQERLQKHQQRNTEKLSQRAI</sequence>
<dbReference type="GO" id="GO:0005811">
    <property type="term" value="C:lipid droplet"/>
    <property type="evidence" value="ECO:0007669"/>
    <property type="project" value="TreeGrafter"/>
</dbReference>
<feature type="short sequence motif" description="GXGXXG" evidence="2">
    <location>
        <begin position="35"/>
        <end position="40"/>
    </location>
</feature>
<evidence type="ECO:0000256" key="1">
    <source>
        <dbReference type="ARBA" id="ARBA00023098"/>
    </source>
</evidence>
<dbReference type="OMA" id="WDAHIDI"/>
<dbReference type="WBParaSite" id="nRc.2.0.1.t25264-RA">
    <property type="protein sequence ID" value="nRc.2.0.1.t25264-RA"/>
    <property type="gene ID" value="nRc.2.0.1.g25264"/>
</dbReference>
<feature type="short sequence motif" description="DGA/G" evidence="2">
    <location>
        <begin position="167"/>
        <end position="169"/>
    </location>
</feature>
<keyword evidence="4" id="KW-1185">Reference proteome</keyword>
<organism evidence="4 5">
    <name type="scientific">Romanomermis culicivorax</name>
    <name type="common">Nematode worm</name>
    <dbReference type="NCBI Taxonomy" id="13658"/>
    <lineage>
        <taxon>Eukaryota</taxon>
        <taxon>Metazoa</taxon>
        <taxon>Ecdysozoa</taxon>
        <taxon>Nematoda</taxon>
        <taxon>Enoplea</taxon>
        <taxon>Dorylaimia</taxon>
        <taxon>Mermithida</taxon>
        <taxon>Mermithoidea</taxon>
        <taxon>Mermithidae</taxon>
        <taxon>Romanomermis</taxon>
    </lineage>
</organism>